<sequence length="109" mass="12234">MSDEIDQLPLAGYEINYPHRGVKLTTRIQGKTFVEGTDIHELIRKADLDKLIDQVWENKIIQPGKIQADKPSQAWIMGFQAALMSVKKAAGFEKKLGTDIPEEVDPEGE</sequence>
<organism evidence="1 2">
    <name type="scientific">Haloarcula vallismortis</name>
    <name type="common">Halobacterium vallismortis</name>
    <dbReference type="NCBI Taxonomy" id="28442"/>
    <lineage>
        <taxon>Archaea</taxon>
        <taxon>Methanobacteriati</taxon>
        <taxon>Methanobacteriota</taxon>
        <taxon>Stenosarchaea group</taxon>
        <taxon>Halobacteria</taxon>
        <taxon>Halobacteriales</taxon>
        <taxon>Haloarculaceae</taxon>
        <taxon>Haloarcula</taxon>
    </lineage>
</organism>
<evidence type="ECO:0000313" key="1">
    <source>
        <dbReference type="EMBL" id="SDW45765.1"/>
    </source>
</evidence>
<dbReference type="Proteomes" id="UP000182573">
    <property type="component" value="Unassembled WGS sequence"/>
</dbReference>
<proteinExistence type="predicted"/>
<dbReference type="STRING" id="28442.SAMN05443574_103332"/>
<dbReference type="RefSeq" id="WP_004515162.1">
    <property type="nucleotide sequence ID" value="NZ_FNOF01000003.1"/>
</dbReference>
<name>A0A1H2TPN9_HALVA</name>
<evidence type="ECO:0000313" key="2">
    <source>
        <dbReference type="Proteomes" id="UP000182573"/>
    </source>
</evidence>
<protein>
    <recommendedName>
        <fullName evidence="3">Tail assembly chaperone</fullName>
    </recommendedName>
</protein>
<dbReference type="EMBL" id="FNOF01000003">
    <property type="protein sequence ID" value="SDW45765.1"/>
    <property type="molecule type" value="Genomic_DNA"/>
</dbReference>
<evidence type="ECO:0008006" key="3">
    <source>
        <dbReference type="Google" id="ProtNLM"/>
    </source>
</evidence>
<reference evidence="1 2" key="1">
    <citation type="submission" date="2016-10" db="EMBL/GenBank/DDBJ databases">
        <authorList>
            <person name="de Groot N.N."/>
        </authorList>
    </citation>
    <scope>NUCLEOTIDE SEQUENCE [LARGE SCALE GENOMIC DNA]</scope>
    <source>
        <strain evidence="1 2">DSM 3756</strain>
    </source>
</reference>
<gene>
    <name evidence="1" type="ORF">SAMN05443574_103332</name>
</gene>
<dbReference type="AlphaFoldDB" id="A0A1H2TPN9"/>
<accession>A0A1H2TPN9</accession>